<keyword evidence="4" id="KW-1185">Reference proteome</keyword>
<proteinExistence type="inferred from homology"/>
<comment type="similarity">
    <text evidence="1">Belongs to the PhzF family.</text>
</comment>
<evidence type="ECO:0000256" key="2">
    <source>
        <dbReference type="ARBA" id="ARBA00023235"/>
    </source>
</evidence>
<dbReference type="PIRSF" id="PIRSF016184">
    <property type="entry name" value="PhzC_PhzF"/>
    <property type="match status" value="1"/>
</dbReference>
<gene>
    <name evidence="3" type="ORF">J9317_04435</name>
</gene>
<organism evidence="3 4">
    <name type="scientific">Metabacillus flavus</name>
    <dbReference type="NCBI Taxonomy" id="2823519"/>
    <lineage>
        <taxon>Bacteria</taxon>
        <taxon>Bacillati</taxon>
        <taxon>Bacillota</taxon>
        <taxon>Bacilli</taxon>
        <taxon>Bacillales</taxon>
        <taxon>Bacillaceae</taxon>
        <taxon>Metabacillus</taxon>
    </lineage>
</organism>
<dbReference type="EMBL" id="JAGVRK010000001">
    <property type="protein sequence ID" value="MBS2968004.1"/>
    <property type="molecule type" value="Genomic_DNA"/>
</dbReference>
<keyword evidence="2 3" id="KW-0413">Isomerase</keyword>
<dbReference type="InterPro" id="IPR003719">
    <property type="entry name" value="Phenazine_PhzF-like"/>
</dbReference>
<dbReference type="Gene3D" id="3.10.310.10">
    <property type="entry name" value="Diaminopimelate Epimerase, Chain A, domain 1"/>
    <property type="match status" value="2"/>
</dbReference>
<reference evidence="3 4" key="1">
    <citation type="submission" date="2021-04" db="EMBL/GenBank/DDBJ databases">
        <title>Metabacillus sp. strain KIGAM252 whole genome sequence.</title>
        <authorList>
            <person name="Seo M.-J."/>
            <person name="Cho E.-S."/>
            <person name="Hwang C.Y."/>
            <person name="Yoon D.J."/>
        </authorList>
    </citation>
    <scope>NUCLEOTIDE SEQUENCE [LARGE SCALE GENOMIC DNA]</scope>
    <source>
        <strain evidence="3 4">KIGAM252</strain>
    </source>
</reference>
<dbReference type="RefSeq" id="WP_211556654.1">
    <property type="nucleotide sequence ID" value="NZ_JAGVRK010000001.1"/>
</dbReference>
<dbReference type="PANTHER" id="PTHR13774">
    <property type="entry name" value="PHENAZINE BIOSYNTHESIS PROTEIN"/>
    <property type="match status" value="1"/>
</dbReference>
<evidence type="ECO:0000256" key="1">
    <source>
        <dbReference type="ARBA" id="ARBA00008270"/>
    </source>
</evidence>
<dbReference type="PANTHER" id="PTHR13774:SF17">
    <property type="entry name" value="PHENAZINE BIOSYNTHESIS-LIKE DOMAIN-CONTAINING PROTEIN"/>
    <property type="match status" value="1"/>
</dbReference>
<name>A0ABS5LBA9_9BACI</name>
<sequence length="296" mass="32846">MKRIKVLHYDAFSSKPDKGNPAGVILNGDCLNETEMQELARIAGFNETAFPIHSDSADFRIRYFTPGQEMDLCGHGTIAALYALKENGLLSDENEVTVETKAGMLPIQLTYTSDEILVTMKQAEPVFKAFKGSRAELMESIGLADGDLADDLPIKYGTTGNWTLLVPIKELQAFERMVPYNKRFPNILTEIPRASVHPFCLETHDDEADMHGRHFSSPFSGTVEDPVTGTASGVMGAYYKKYIAKNEESEINLIIEQGNEIGKEGRVRVKVAQDHGRLHVEMTGNAVFVKEFEIAL</sequence>
<dbReference type="Proteomes" id="UP000682403">
    <property type="component" value="Unassembled WGS sequence"/>
</dbReference>
<accession>A0ABS5LBA9</accession>
<dbReference type="Pfam" id="PF02567">
    <property type="entry name" value="PhzC-PhzF"/>
    <property type="match status" value="1"/>
</dbReference>
<evidence type="ECO:0000313" key="3">
    <source>
        <dbReference type="EMBL" id="MBS2968004.1"/>
    </source>
</evidence>
<dbReference type="SUPFAM" id="SSF54506">
    <property type="entry name" value="Diaminopimelate epimerase-like"/>
    <property type="match status" value="1"/>
</dbReference>
<dbReference type="NCBIfam" id="TIGR00654">
    <property type="entry name" value="PhzF_family"/>
    <property type="match status" value="1"/>
</dbReference>
<evidence type="ECO:0000313" key="4">
    <source>
        <dbReference type="Proteomes" id="UP000682403"/>
    </source>
</evidence>
<comment type="caution">
    <text evidence="3">The sequence shown here is derived from an EMBL/GenBank/DDBJ whole genome shotgun (WGS) entry which is preliminary data.</text>
</comment>
<protein>
    <submittedName>
        <fullName evidence="3">PhzF family phenazine biosynthesis isomerase</fullName>
    </submittedName>
</protein>
<dbReference type="GO" id="GO:0016853">
    <property type="term" value="F:isomerase activity"/>
    <property type="evidence" value="ECO:0007669"/>
    <property type="project" value="UniProtKB-KW"/>
</dbReference>